<name>A0A7I8W7F4_9ANNE</name>
<protein>
    <submittedName>
        <fullName evidence="1">DgyrCDS11930</fullName>
    </submittedName>
</protein>
<accession>A0A7I8W7F4</accession>
<comment type="caution">
    <text evidence="1">The sequence shown here is derived from an EMBL/GenBank/DDBJ whole genome shotgun (WGS) entry which is preliminary data.</text>
</comment>
<dbReference type="Proteomes" id="UP000549394">
    <property type="component" value="Unassembled WGS sequence"/>
</dbReference>
<reference evidence="1 2" key="1">
    <citation type="submission" date="2020-08" db="EMBL/GenBank/DDBJ databases">
        <authorList>
            <person name="Hejnol A."/>
        </authorList>
    </citation>
    <scope>NUCLEOTIDE SEQUENCE [LARGE SCALE GENOMIC DNA]</scope>
</reference>
<dbReference type="EMBL" id="CAJFCJ010000019">
    <property type="protein sequence ID" value="CAD5123600.1"/>
    <property type="molecule type" value="Genomic_DNA"/>
</dbReference>
<organism evidence="1 2">
    <name type="scientific">Dimorphilus gyrociliatus</name>
    <dbReference type="NCBI Taxonomy" id="2664684"/>
    <lineage>
        <taxon>Eukaryota</taxon>
        <taxon>Metazoa</taxon>
        <taxon>Spiralia</taxon>
        <taxon>Lophotrochozoa</taxon>
        <taxon>Annelida</taxon>
        <taxon>Polychaeta</taxon>
        <taxon>Polychaeta incertae sedis</taxon>
        <taxon>Dinophilidae</taxon>
        <taxon>Dimorphilus</taxon>
    </lineage>
</organism>
<sequence length="181" mass="20538">MGTNKTTVAVGCIFEYYGKIPENVYNTNEKLTLLEKAVYDNDPETIKKLVMNGRMVDAQLKIGRMSCIEYAAMMGYHKVLQQLFELSINGKILETYFRSNDIVQRSQLLSRNKDVFFDRGGLAEANRWLAALYTAIEYNQSECLLVLLDLLGSREIETAAFRSGSTTEAIRPIELAELRGF</sequence>
<dbReference type="OrthoDB" id="6279258at2759"/>
<dbReference type="SUPFAM" id="SSF48403">
    <property type="entry name" value="Ankyrin repeat"/>
    <property type="match status" value="1"/>
</dbReference>
<evidence type="ECO:0000313" key="1">
    <source>
        <dbReference type="EMBL" id="CAD5123600.1"/>
    </source>
</evidence>
<dbReference type="InterPro" id="IPR036770">
    <property type="entry name" value="Ankyrin_rpt-contain_sf"/>
</dbReference>
<keyword evidence="2" id="KW-1185">Reference proteome</keyword>
<dbReference type="AlphaFoldDB" id="A0A7I8W7F4"/>
<proteinExistence type="predicted"/>
<evidence type="ECO:0000313" key="2">
    <source>
        <dbReference type="Proteomes" id="UP000549394"/>
    </source>
</evidence>
<dbReference type="Gene3D" id="1.25.40.20">
    <property type="entry name" value="Ankyrin repeat-containing domain"/>
    <property type="match status" value="1"/>
</dbReference>
<gene>
    <name evidence="1" type="ORF">DGYR_LOCUS11265</name>
</gene>